<dbReference type="EMBL" id="FNSD01000001">
    <property type="protein sequence ID" value="SEC02133.1"/>
    <property type="molecule type" value="Genomic_DNA"/>
</dbReference>
<dbReference type="PANTHER" id="PTHR43739">
    <property type="entry name" value="XYLOGLUCANASE (EUROFUNG)"/>
    <property type="match status" value="1"/>
</dbReference>
<evidence type="ECO:0000313" key="5">
    <source>
        <dbReference type="EMBL" id="SEC02133.1"/>
    </source>
</evidence>
<dbReference type="InterPro" id="IPR031549">
    <property type="entry name" value="ASH"/>
</dbReference>
<comment type="subcellular location">
    <subcellularLocation>
        <location evidence="1">Cytoplasm</location>
    </subcellularLocation>
</comment>
<evidence type="ECO:0000256" key="2">
    <source>
        <dbReference type="ARBA" id="ARBA00022490"/>
    </source>
</evidence>
<evidence type="ECO:0000259" key="4">
    <source>
        <dbReference type="Pfam" id="PF15780"/>
    </source>
</evidence>
<dbReference type="NCBIfam" id="NF012200">
    <property type="entry name" value="choice_anch_D"/>
    <property type="match status" value="5"/>
</dbReference>
<dbReference type="OrthoDB" id="9757947at2"/>
<name>A0A1H4P3Z0_9BACT</name>
<keyword evidence="2" id="KW-0963">Cytoplasm</keyword>
<keyword evidence="3" id="KW-0732">Signal</keyword>
<sequence>MHRTAESKLQQGSRRHASSLRWTALALALANVLCLCAPAQSTGEAAVAVRRARAFVQSRVASDTPVVRLRAAVASGEPQAEDTSAAASLAQARVQHLALAALSNALTSPSAWSPVGPVQVQTTTYGPVTGRVTSIAIDPKDATNNTVYVGTSGGGVWKSANAAGAQPTFQPLTDTLPVFSAGAGSAVVPSLSIGALSVQPGGAGVVLAGTGDPNDATDSYYGGGILRSADNGATWSLITGGSANAFVGEGFAGFAWSSVTPGLAVAALSSSAESAIVKGSNAGVRGLYYSINAGASWTLATIMDGSTIVQNRSTSYTSFRGNAATAVVWNPIRKTFYAAIRSHGYYESADGQTWTRMANQPGAGLSTTNCPTRPGDYGLTSCPIFRGALAVQPTSGDLFAMTVDAENADRGLWQDACAKSGTACASTTVRWATQIATTPMEDGFGNIAQGDYNFVLAAVPAATALSTTDTLLFAGAGDLYRCSLAGGCALRNTTNTSTGCAAPAGVAPAQHAIAWGVNLSNTAAPTMYFGNDGGLWRSADGVNQQAGVCSVDDATHFTNLNGSLGSLAEVVHLAAHPSDAKILLAALGANGSAASTTDAQAHGITPWTQLGAGESGSVAIDQSSGNKWLVQSGGGVALHACDNGAACTAADFTGPAPVGMTQVSDDESLTDPPALLDPGQGTNVLTGTCRVWRGSVAGGDAWSTSNAISPFLAGPPGTACNPSDAYIRSLAAGGPIITTSAAQGSGSSVLYAGLAGGADGGTSFAGHLYRTASANVATSTTAWTDLTNNAVSNDPYNRFNAAGFDVSSIAVDPSDGTGNTVYATVMGFGVAHVYRSVNGGATWSNISANLPNSPANSVVVDPNNPLTVYVAMDTGVYVAADVTTCVPASGTGSCWGVLGTALPNAPVMSLVATAGVTLPGSSSAGALRAATYGRGIWQIGLVSSAQTLAPVATFVPAWLNFGSQDLGSTSTPQTITLTNTGNTVLAVGTILAGTGFAETDTCSNAELTVGATCSLAVTFSPLAAGAATGTLQIDSNVSSGSSTVDLSGTGLGVPNILLTPTTITFADTAVNSTSQTMAVTVSNTGTGDATLSAPAVTADFNIAGSTCTSTLAAGGTCRLLVNFQPTGNTARSGTLTVTDSTANHTAMLFGTGTGTAVITFVPATLSFGVGEISTRTSLASVTITNSGTALAVLSSPVVSGSDFSVYTNTCSTYLQPNSNCVVTLLFSPAGTGPRAGTLSFSDENGTHVVTLTGTATAAPSLTASPATLTFATTPVYGTSASQIITVTNIGGNTYLGTEQVTGDFGITANTCGVALNTNQSCLLTVVFGPITTGVRSGAVTVTDRAGVAHTVLLTGNGNGAAAVSVSATSLLFAPTGVGSTSSPQTITITNTGTAATALSPSAITGDFSVVTNTCGNSLAAGVTCALSVTFTPTDSGARSGTLT</sequence>
<evidence type="ECO:0000256" key="3">
    <source>
        <dbReference type="SAM" id="SignalP"/>
    </source>
</evidence>
<dbReference type="Gene3D" id="2.130.10.10">
    <property type="entry name" value="YVTN repeat-like/Quinoprotein amine dehydrogenase"/>
    <property type="match status" value="2"/>
</dbReference>
<accession>A0A1H4P3Z0</accession>
<dbReference type="InterPro" id="IPR013783">
    <property type="entry name" value="Ig-like_fold"/>
</dbReference>
<proteinExistence type="predicted"/>
<protein>
    <submittedName>
        <fullName evidence="5">Abnormal spindle-like microcephaly-assoc'd, ASPM-SPD-2-Hydin</fullName>
    </submittedName>
</protein>
<dbReference type="InterPro" id="IPR052025">
    <property type="entry name" value="Xyloglucanase_GH74"/>
</dbReference>
<dbReference type="Pfam" id="PF15780">
    <property type="entry name" value="ASH"/>
    <property type="match status" value="1"/>
</dbReference>
<dbReference type="GO" id="GO:0005737">
    <property type="term" value="C:cytoplasm"/>
    <property type="evidence" value="ECO:0007669"/>
    <property type="project" value="UniProtKB-SubCell"/>
</dbReference>
<dbReference type="InterPro" id="IPR015943">
    <property type="entry name" value="WD40/YVTN_repeat-like_dom_sf"/>
</dbReference>
<dbReference type="PANTHER" id="PTHR43739:SF5">
    <property type="entry name" value="EXO-ALPHA-SIALIDASE"/>
    <property type="match status" value="1"/>
</dbReference>
<gene>
    <name evidence="5" type="ORF">SAMN05443244_2445</name>
</gene>
<feature type="domain" description="Abnormal spindle-like microcephaly-associated protein ASH" evidence="4">
    <location>
        <begin position="957"/>
        <end position="1036"/>
    </location>
</feature>
<evidence type="ECO:0000313" key="6">
    <source>
        <dbReference type="Proteomes" id="UP000182409"/>
    </source>
</evidence>
<feature type="signal peptide" evidence="3">
    <location>
        <begin position="1"/>
        <end position="39"/>
    </location>
</feature>
<evidence type="ECO:0000256" key="1">
    <source>
        <dbReference type="ARBA" id="ARBA00004496"/>
    </source>
</evidence>
<organism evidence="5 6">
    <name type="scientific">Terriglobus roseus</name>
    <dbReference type="NCBI Taxonomy" id="392734"/>
    <lineage>
        <taxon>Bacteria</taxon>
        <taxon>Pseudomonadati</taxon>
        <taxon>Acidobacteriota</taxon>
        <taxon>Terriglobia</taxon>
        <taxon>Terriglobales</taxon>
        <taxon>Acidobacteriaceae</taxon>
        <taxon>Terriglobus</taxon>
    </lineage>
</organism>
<reference evidence="5 6" key="1">
    <citation type="submission" date="2016-10" db="EMBL/GenBank/DDBJ databases">
        <authorList>
            <person name="de Groot N.N."/>
        </authorList>
    </citation>
    <scope>NUCLEOTIDE SEQUENCE [LARGE SCALE GENOMIC DNA]</scope>
    <source>
        <strain evidence="5 6">AB35.6</strain>
    </source>
</reference>
<dbReference type="Gene3D" id="2.60.40.10">
    <property type="entry name" value="Immunoglobulins"/>
    <property type="match status" value="5"/>
</dbReference>
<dbReference type="Proteomes" id="UP000182409">
    <property type="component" value="Unassembled WGS sequence"/>
</dbReference>
<feature type="chain" id="PRO_5010329048" evidence="3">
    <location>
        <begin position="40"/>
        <end position="1443"/>
    </location>
</feature>
<dbReference type="GO" id="GO:0010411">
    <property type="term" value="P:xyloglucan metabolic process"/>
    <property type="evidence" value="ECO:0007669"/>
    <property type="project" value="TreeGrafter"/>
</dbReference>
<dbReference type="RefSeq" id="WP_074654310.1">
    <property type="nucleotide sequence ID" value="NZ_FNSD01000001.1"/>
</dbReference>
<dbReference type="SUPFAM" id="SSF110296">
    <property type="entry name" value="Oligoxyloglucan reducing end-specific cellobiohydrolase"/>
    <property type="match status" value="2"/>
</dbReference>